<organism evidence="1 2">
    <name type="scientific">Hyalomma asiaticum</name>
    <name type="common">Tick</name>
    <dbReference type="NCBI Taxonomy" id="266040"/>
    <lineage>
        <taxon>Eukaryota</taxon>
        <taxon>Metazoa</taxon>
        <taxon>Ecdysozoa</taxon>
        <taxon>Arthropoda</taxon>
        <taxon>Chelicerata</taxon>
        <taxon>Arachnida</taxon>
        <taxon>Acari</taxon>
        <taxon>Parasitiformes</taxon>
        <taxon>Ixodida</taxon>
        <taxon>Ixodoidea</taxon>
        <taxon>Ixodidae</taxon>
        <taxon>Hyalomminae</taxon>
        <taxon>Hyalomma</taxon>
    </lineage>
</organism>
<evidence type="ECO:0000313" key="2">
    <source>
        <dbReference type="Proteomes" id="UP000821845"/>
    </source>
</evidence>
<dbReference type="Proteomes" id="UP000821845">
    <property type="component" value="Chromosome 2"/>
</dbReference>
<protein>
    <submittedName>
        <fullName evidence="1">Uncharacterized protein</fullName>
    </submittedName>
</protein>
<name>A0ACB7SVP9_HYAAI</name>
<sequence length="338" mass="37324">MIVVSLLMAGAQRTTEREMAEALKVKLPQFHTSMRRILVFAPFGNSPAPEEEDTAFRMANRILVNSNLPLSDSFRKIGQRVYRTLVSPANLARRSAEERRLVNTWAEAITGIKQVIPPDCPLDGDSRIVLLSSATLDTLWKLPFPKIPTMRRPFSSWPAVPAMGQTAVFGYACIEDLGVRAVELPFSSDAYSATIILPTGKLDDLCVNLTPEVLSRVFEAVKERQKVKIELPRFSATFEAELTDVLQKLGIHEAFTDEANFRTVTTSTPVSLTWVLHKVQVGVHEGVTPTVPLLPDGAEGSSSAPDVVEFLVNRPFVLCVRKGEILVLLASIQRVHVP</sequence>
<accession>A0ACB7SVP9</accession>
<reference evidence="1" key="1">
    <citation type="submission" date="2020-05" db="EMBL/GenBank/DDBJ databases">
        <title>Large-scale comparative analyses of tick genomes elucidate their genetic diversity and vector capacities.</title>
        <authorList>
            <person name="Jia N."/>
            <person name="Wang J."/>
            <person name="Shi W."/>
            <person name="Du L."/>
            <person name="Sun Y."/>
            <person name="Zhan W."/>
            <person name="Jiang J."/>
            <person name="Wang Q."/>
            <person name="Zhang B."/>
            <person name="Ji P."/>
            <person name="Sakyi L.B."/>
            <person name="Cui X."/>
            <person name="Yuan T."/>
            <person name="Jiang B."/>
            <person name="Yang W."/>
            <person name="Lam T.T.-Y."/>
            <person name="Chang Q."/>
            <person name="Ding S."/>
            <person name="Wang X."/>
            <person name="Zhu J."/>
            <person name="Ruan X."/>
            <person name="Zhao L."/>
            <person name="Wei J."/>
            <person name="Que T."/>
            <person name="Du C."/>
            <person name="Cheng J."/>
            <person name="Dai P."/>
            <person name="Han X."/>
            <person name="Huang E."/>
            <person name="Gao Y."/>
            <person name="Liu J."/>
            <person name="Shao H."/>
            <person name="Ye R."/>
            <person name="Li L."/>
            <person name="Wei W."/>
            <person name="Wang X."/>
            <person name="Wang C."/>
            <person name="Yang T."/>
            <person name="Huo Q."/>
            <person name="Li W."/>
            <person name="Guo W."/>
            <person name="Chen H."/>
            <person name="Zhou L."/>
            <person name="Ni X."/>
            <person name="Tian J."/>
            <person name="Zhou Y."/>
            <person name="Sheng Y."/>
            <person name="Liu T."/>
            <person name="Pan Y."/>
            <person name="Xia L."/>
            <person name="Li J."/>
            <person name="Zhao F."/>
            <person name="Cao W."/>
        </authorList>
    </citation>
    <scope>NUCLEOTIDE SEQUENCE</scope>
    <source>
        <strain evidence="1">Hyas-2018</strain>
    </source>
</reference>
<comment type="caution">
    <text evidence="1">The sequence shown here is derived from an EMBL/GenBank/DDBJ whole genome shotgun (WGS) entry which is preliminary data.</text>
</comment>
<gene>
    <name evidence="1" type="ORF">HPB50_011889</name>
</gene>
<evidence type="ECO:0000313" key="1">
    <source>
        <dbReference type="EMBL" id="KAH6938690.1"/>
    </source>
</evidence>
<proteinExistence type="predicted"/>
<dbReference type="EMBL" id="CM023482">
    <property type="protein sequence ID" value="KAH6938690.1"/>
    <property type="molecule type" value="Genomic_DNA"/>
</dbReference>
<keyword evidence="2" id="KW-1185">Reference proteome</keyword>